<dbReference type="InterPro" id="IPR026278">
    <property type="entry name" value="KhtT"/>
</dbReference>
<organism evidence="2 3">
    <name type="scientific">Paenibacillus profundus</name>
    <dbReference type="NCBI Taxonomy" id="1173085"/>
    <lineage>
        <taxon>Bacteria</taxon>
        <taxon>Bacillati</taxon>
        <taxon>Bacillota</taxon>
        <taxon>Bacilli</taxon>
        <taxon>Bacillales</taxon>
        <taxon>Paenibacillaceae</taxon>
        <taxon>Paenibacillus</taxon>
    </lineage>
</organism>
<reference evidence="2 3" key="1">
    <citation type="submission" date="2021-11" db="EMBL/GenBank/DDBJ databases">
        <title>Draft genome sequence of Paenibacillus profundus YoMME, a new Gram-positive bacteria with exoelectrogenic properties.</title>
        <authorList>
            <person name="Hubenova Y."/>
            <person name="Hubenova E."/>
            <person name="Manasiev Y."/>
            <person name="Peykov S."/>
            <person name="Mitov M."/>
        </authorList>
    </citation>
    <scope>NUCLEOTIDE SEQUENCE [LARGE SCALE GENOMIC DNA]</scope>
    <source>
        <strain evidence="2 3">YoMME</strain>
    </source>
</reference>
<dbReference type="Proteomes" id="UP001199916">
    <property type="component" value="Unassembled WGS sequence"/>
</dbReference>
<keyword evidence="3" id="KW-1185">Reference proteome</keyword>
<evidence type="ECO:0000259" key="1">
    <source>
        <dbReference type="PROSITE" id="PS51202"/>
    </source>
</evidence>
<dbReference type="PIRSF" id="PIRSF005028">
    <property type="entry name" value="KhtT"/>
    <property type="match status" value="1"/>
</dbReference>
<evidence type="ECO:0000313" key="2">
    <source>
        <dbReference type="EMBL" id="MCE5172295.1"/>
    </source>
</evidence>
<protein>
    <submittedName>
        <fullName evidence="2">Cation:proton antiporter regulatory subunit</fullName>
    </submittedName>
</protein>
<dbReference type="SUPFAM" id="SSF116726">
    <property type="entry name" value="TrkA C-terminal domain-like"/>
    <property type="match status" value="1"/>
</dbReference>
<sequence length="163" mass="18096">MNIREIDLPGIGHKYQVTTRGGDKLVIIVHDDGRREMYHFEYEDSDDSISMVTLDDDESRQIAAIVGGMTYKPKALETAEVVLEDLTIEWYKINPAAKCIGRTIGELDVRQSTETTIIAVVEKDSKSINPGPDYVLKPDSILVVAGERPHISALKRLLLTGGE</sequence>
<feature type="domain" description="RCK C-terminal" evidence="1">
    <location>
        <begin position="76"/>
        <end position="160"/>
    </location>
</feature>
<dbReference type="InterPro" id="IPR050144">
    <property type="entry name" value="AAE_transporter"/>
</dbReference>
<accession>A0ABS8YK86</accession>
<dbReference type="PROSITE" id="PS51202">
    <property type="entry name" value="RCK_C"/>
    <property type="match status" value="1"/>
</dbReference>
<gene>
    <name evidence="2" type="ORF">LQV63_23740</name>
</gene>
<proteinExistence type="predicted"/>
<dbReference type="RefSeq" id="WP_019423094.1">
    <property type="nucleotide sequence ID" value="NZ_JAJNBZ010000026.1"/>
</dbReference>
<dbReference type="Pfam" id="PF25991">
    <property type="entry name" value="KhtT_N"/>
    <property type="match status" value="1"/>
</dbReference>
<name>A0ABS8YK86_9BACL</name>
<dbReference type="InterPro" id="IPR058776">
    <property type="entry name" value="KhtT-like_N"/>
</dbReference>
<dbReference type="EMBL" id="JAJNBZ010000026">
    <property type="protein sequence ID" value="MCE5172295.1"/>
    <property type="molecule type" value="Genomic_DNA"/>
</dbReference>
<dbReference type="Pfam" id="PF02080">
    <property type="entry name" value="TrkA_C"/>
    <property type="match status" value="1"/>
</dbReference>
<dbReference type="InterPro" id="IPR006037">
    <property type="entry name" value="RCK_C"/>
</dbReference>
<dbReference type="PANTHER" id="PTHR30445">
    <property type="entry name" value="K(+)_H(+) ANTIPORTER SUBUNIT KHTT"/>
    <property type="match status" value="1"/>
</dbReference>
<comment type="caution">
    <text evidence="2">The sequence shown here is derived from an EMBL/GenBank/DDBJ whole genome shotgun (WGS) entry which is preliminary data.</text>
</comment>
<dbReference type="InterPro" id="IPR036721">
    <property type="entry name" value="RCK_C_sf"/>
</dbReference>
<dbReference type="PANTHER" id="PTHR30445:SF8">
    <property type="entry name" value="K(+)_H(+) ANTIPORTER SUBUNIT KHTT"/>
    <property type="match status" value="1"/>
</dbReference>
<evidence type="ECO:0000313" key="3">
    <source>
        <dbReference type="Proteomes" id="UP001199916"/>
    </source>
</evidence>
<dbReference type="Gene3D" id="3.30.70.1450">
    <property type="entry name" value="Regulator of K+ conductance, C-terminal domain"/>
    <property type="match status" value="1"/>
</dbReference>